<keyword evidence="11" id="KW-0325">Glycoprotein</keyword>
<proteinExistence type="inferred from homology"/>
<dbReference type="EMBL" id="DYDO01000002">
    <property type="protein sequence ID" value="DBA29817.1"/>
    <property type="molecule type" value="Genomic_DNA"/>
</dbReference>
<evidence type="ECO:0000259" key="15">
    <source>
        <dbReference type="PROSITE" id="PS50262"/>
    </source>
</evidence>
<feature type="transmembrane region" description="Helical" evidence="14">
    <location>
        <begin position="275"/>
        <end position="294"/>
    </location>
</feature>
<comment type="caution">
    <text evidence="16">The sequence shown here is derived from an EMBL/GenBank/DDBJ whole genome shotgun (WGS) entry which is preliminary data.</text>
</comment>
<evidence type="ECO:0000313" key="16">
    <source>
        <dbReference type="EMBL" id="DBA29817.1"/>
    </source>
</evidence>
<dbReference type="PRINTS" id="PR00245">
    <property type="entry name" value="OLFACTORYR"/>
</dbReference>
<feature type="transmembrane region" description="Helical" evidence="14">
    <location>
        <begin position="203"/>
        <end position="231"/>
    </location>
</feature>
<gene>
    <name evidence="16" type="ORF">GDO54_005876</name>
</gene>
<keyword evidence="17" id="KW-1185">Reference proteome</keyword>
<evidence type="ECO:0000256" key="7">
    <source>
        <dbReference type="ARBA" id="ARBA00023040"/>
    </source>
</evidence>
<dbReference type="PANTHER" id="PTHR24242">
    <property type="entry name" value="G-PROTEIN COUPLED RECEPTOR"/>
    <property type="match status" value="1"/>
</dbReference>
<dbReference type="GO" id="GO:0005886">
    <property type="term" value="C:plasma membrane"/>
    <property type="evidence" value="ECO:0007669"/>
    <property type="project" value="UniProtKB-SubCell"/>
</dbReference>
<dbReference type="PROSITE" id="PS00237">
    <property type="entry name" value="G_PROTEIN_RECEP_F1_1"/>
    <property type="match status" value="1"/>
</dbReference>
<keyword evidence="9" id="KW-1015">Disulfide bond</keyword>
<protein>
    <recommendedName>
        <fullName evidence="14">Olfactory receptor</fullName>
    </recommendedName>
</protein>
<evidence type="ECO:0000256" key="3">
    <source>
        <dbReference type="ARBA" id="ARBA00022606"/>
    </source>
</evidence>
<keyword evidence="2 14" id="KW-1003">Cell membrane</keyword>
<evidence type="ECO:0000313" key="17">
    <source>
        <dbReference type="Proteomes" id="UP001181693"/>
    </source>
</evidence>
<feature type="transmembrane region" description="Helical" evidence="14">
    <location>
        <begin position="243"/>
        <end position="263"/>
    </location>
</feature>
<evidence type="ECO:0000256" key="14">
    <source>
        <dbReference type="RuleBase" id="RU363047"/>
    </source>
</evidence>
<feature type="transmembrane region" description="Helical" evidence="14">
    <location>
        <begin position="143"/>
        <end position="170"/>
    </location>
</feature>
<organism evidence="16 17">
    <name type="scientific">Pyxicephalus adspersus</name>
    <name type="common">African bullfrog</name>
    <dbReference type="NCBI Taxonomy" id="30357"/>
    <lineage>
        <taxon>Eukaryota</taxon>
        <taxon>Metazoa</taxon>
        <taxon>Chordata</taxon>
        <taxon>Craniata</taxon>
        <taxon>Vertebrata</taxon>
        <taxon>Euteleostomi</taxon>
        <taxon>Amphibia</taxon>
        <taxon>Batrachia</taxon>
        <taxon>Anura</taxon>
        <taxon>Neobatrachia</taxon>
        <taxon>Ranoidea</taxon>
        <taxon>Pyxicephalidae</taxon>
        <taxon>Pyxicephalinae</taxon>
        <taxon>Pyxicephalus</taxon>
    </lineage>
</organism>
<evidence type="ECO:0000256" key="5">
    <source>
        <dbReference type="ARBA" id="ARBA00022725"/>
    </source>
</evidence>
<keyword evidence="12 13" id="KW-0807">Transducer</keyword>
<dbReference type="AlphaFoldDB" id="A0AAV3AT15"/>
<dbReference type="GO" id="GO:0004984">
    <property type="term" value="F:olfactory receptor activity"/>
    <property type="evidence" value="ECO:0007669"/>
    <property type="project" value="InterPro"/>
</dbReference>
<comment type="subcellular location">
    <subcellularLocation>
        <location evidence="1 14">Cell membrane</location>
        <topology evidence="1 14">Multi-pass membrane protein</topology>
    </subcellularLocation>
</comment>
<keyword evidence="7 13" id="KW-0297">G-protein coupled receptor</keyword>
<keyword evidence="4 13" id="KW-0812">Transmembrane</keyword>
<keyword evidence="10 13" id="KW-0675">Receptor</keyword>
<evidence type="ECO:0000256" key="10">
    <source>
        <dbReference type="ARBA" id="ARBA00023170"/>
    </source>
</evidence>
<dbReference type="InterPro" id="IPR000276">
    <property type="entry name" value="GPCR_Rhodpsn"/>
</dbReference>
<evidence type="ECO:0000256" key="1">
    <source>
        <dbReference type="ARBA" id="ARBA00004651"/>
    </source>
</evidence>
<dbReference type="Proteomes" id="UP001181693">
    <property type="component" value="Unassembled WGS sequence"/>
</dbReference>
<dbReference type="InterPro" id="IPR017452">
    <property type="entry name" value="GPCR_Rhodpsn_7TM"/>
</dbReference>
<name>A0AAV3AT15_PYXAD</name>
<reference evidence="16" key="1">
    <citation type="thesis" date="2020" institute="ProQuest LLC" country="789 East Eisenhower Parkway, Ann Arbor, MI, USA">
        <title>Comparative Genomics and Chromosome Evolution.</title>
        <authorList>
            <person name="Mudd A.B."/>
        </authorList>
    </citation>
    <scope>NUCLEOTIDE SEQUENCE</scope>
    <source>
        <strain evidence="16">1538</strain>
        <tissue evidence="16">Blood</tissue>
    </source>
</reference>
<evidence type="ECO:0000256" key="4">
    <source>
        <dbReference type="ARBA" id="ARBA00022692"/>
    </source>
</evidence>
<sequence length="312" mass="35267">MVKFHGNYTYVTEFFLLGFQNLNAFKIPLFTLLFLIYIVTVGGNLLIIVLVSTTHLLKSPMYFLLTHLSLCDLLFSSNITPNMLNVIKHEGSVISSLACFTQFYIFGCCVTTECYVLTVMSYDRYVAICNPLCYVLLMNFNVCLYLVVCSWLVGSLLALISLLMVCILEFCGPNVIDHFYCDFSPLIKLSCSDTFAVEMETSVFTTIIVIFPFVFVTVTYVNIFITILGITSNIGRHKAFSTCSSHLSVVCAFYGSLISIYLSPSKGNSLNTNKILSLLYTVVTPLFNPVIYTLRNQEIRKTFNLFLKHFYS</sequence>
<evidence type="ECO:0000256" key="11">
    <source>
        <dbReference type="ARBA" id="ARBA00023180"/>
    </source>
</evidence>
<dbReference type="FunFam" id="1.20.1070.10:FF:000010">
    <property type="entry name" value="Olfactory receptor"/>
    <property type="match status" value="1"/>
</dbReference>
<dbReference type="SUPFAM" id="SSF81321">
    <property type="entry name" value="Family A G protein-coupled receptor-like"/>
    <property type="match status" value="1"/>
</dbReference>
<evidence type="ECO:0000256" key="2">
    <source>
        <dbReference type="ARBA" id="ARBA00022475"/>
    </source>
</evidence>
<evidence type="ECO:0000256" key="9">
    <source>
        <dbReference type="ARBA" id="ARBA00023157"/>
    </source>
</evidence>
<keyword evidence="8 14" id="KW-0472">Membrane</keyword>
<dbReference type="Pfam" id="PF13853">
    <property type="entry name" value="7tm_4"/>
    <property type="match status" value="1"/>
</dbReference>
<dbReference type="InterPro" id="IPR050939">
    <property type="entry name" value="Olfactory_GPCR1"/>
</dbReference>
<keyword evidence="3 14" id="KW-0716">Sensory transduction</keyword>
<accession>A0AAV3AT15</accession>
<keyword evidence="5 14" id="KW-0552">Olfaction</keyword>
<feature type="transmembrane region" description="Helical" evidence="14">
    <location>
        <begin position="100"/>
        <end position="122"/>
    </location>
</feature>
<evidence type="ECO:0000256" key="12">
    <source>
        <dbReference type="ARBA" id="ARBA00023224"/>
    </source>
</evidence>
<dbReference type="Gene3D" id="1.20.1070.10">
    <property type="entry name" value="Rhodopsin 7-helix transmembrane proteins"/>
    <property type="match status" value="1"/>
</dbReference>
<evidence type="ECO:0000256" key="6">
    <source>
        <dbReference type="ARBA" id="ARBA00022989"/>
    </source>
</evidence>
<dbReference type="PANTHER" id="PTHR24242:SF253">
    <property type="entry name" value="OLFACTORY RECEPTOR-RELATED"/>
    <property type="match status" value="1"/>
</dbReference>
<dbReference type="PROSITE" id="PS50262">
    <property type="entry name" value="G_PROTEIN_RECEP_F1_2"/>
    <property type="match status" value="1"/>
</dbReference>
<keyword evidence="6 14" id="KW-1133">Transmembrane helix</keyword>
<evidence type="ECO:0000256" key="13">
    <source>
        <dbReference type="RuleBase" id="RU000688"/>
    </source>
</evidence>
<feature type="domain" description="G-protein coupled receptors family 1 profile" evidence="15">
    <location>
        <begin position="43"/>
        <end position="292"/>
    </location>
</feature>
<dbReference type="InterPro" id="IPR000725">
    <property type="entry name" value="Olfact_rcpt"/>
</dbReference>
<dbReference type="PRINTS" id="PR00237">
    <property type="entry name" value="GPCRRHODOPSN"/>
</dbReference>
<evidence type="ECO:0000256" key="8">
    <source>
        <dbReference type="ARBA" id="ARBA00023136"/>
    </source>
</evidence>
<feature type="transmembrane region" description="Helical" evidence="14">
    <location>
        <begin position="27"/>
        <end position="50"/>
    </location>
</feature>
<dbReference type="GO" id="GO:0004930">
    <property type="term" value="F:G protein-coupled receptor activity"/>
    <property type="evidence" value="ECO:0007669"/>
    <property type="project" value="UniProtKB-KW"/>
</dbReference>
<comment type="similarity">
    <text evidence="13">Belongs to the G-protein coupled receptor 1 family.</text>
</comment>